<evidence type="ECO:0000313" key="4">
    <source>
        <dbReference type="Proteomes" id="UP000262802"/>
    </source>
</evidence>
<reference evidence="3 4" key="1">
    <citation type="submission" date="2018-09" db="EMBL/GenBank/DDBJ databases">
        <title>Hymenobacter medium sp. nov., isolated from R2A medium.</title>
        <authorList>
            <person name="Yingchao G."/>
        </authorList>
    </citation>
    <scope>NUCLEOTIDE SEQUENCE [LARGE SCALE GENOMIC DNA]</scope>
    <source>
        <strain evidence="4">sh-6</strain>
    </source>
</reference>
<dbReference type="AlphaFoldDB" id="A0A3B7RQ81"/>
<feature type="domain" description="Outer membrane protein beta-barrel" evidence="2">
    <location>
        <begin position="166"/>
        <end position="352"/>
    </location>
</feature>
<sequence>MKPALFLSALSGLLLAGSVAQASTVPAATPDDTIVVKLPNQVSMTIYARNKQQLRELRAYKLDSLMVLLDGYITQAERSGTKSANGQVTMEFYPAKDKPTSKAAPEQVRVTVRGQQPRTDRVEVTMGRVFGVTVEESTDGKGEDHVSVRLGSAGKNDSTDRAKRVAQQHKLSGTDFGIDVGLNALTNRADLPSNEEFDLRPWGSRYVALKWQFWARFGKNNPIYFHLGPEVAFNNFMFEGNRRPIAVDNRTTIVTDPLGRNFEKSKLAMTTLNLPVGITVRLRNNEGKEMFRIGGGGFVGYRLGSHTKIKYEEEGRTNKDKDRGSYNLQDFQYGVTGTLGVRNFNLFAKYNLNELFKDNRGPKAQVLSFGLTTAF</sequence>
<evidence type="ECO:0000256" key="1">
    <source>
        <dbReference type="SAM" id="SignalP"/>
    </source>
</evidence>
<dbReference type="KEGG" id="hyh:D3Y59_04165"/>
<accession>A0A3B7RQ81</accession>
<dbReference type="InterPro" id="IPR025665">
    <property type="entry name" value="Beta-barrel_OMP_2"/>
</dbReference>
<gene>
    <name evidence="3" type="ORF">D3Y59_04165</name>
</gene>
<evidence type="ECO:0000313" key="3">
    <source>
        <dbReference type="EMBL" id="AYA36327.1"/>
    </source>
</evidence>
<proteinExistence type="predicted"/>
<evidence type="ECO:0000259" key="2">
    <source>
        <dbReference type="Pfam" id="PF13568"/>
    </source>
</evidence>
<name>A0A3B7RQ81_9BACT</name>
<dbReference type="Pfam" id="PF13568">
    <property type="entry name" value="OMP_b-brl_2"/>
    <property type="match status" value="1"/>
</dbReference>
<feature type="chain" id="PRO_5017600094" evidence="1">
    <location>
        <begin position="23"/>
        <end position="375"/>
    </location>
</feature>
<dbReference type="EMBL" id="CP032317">
    <property type="protein sequence ID" value="AYA36327.1"/>
    <property type="molecule type" value="Genomic_DNA"/>
</dbReference>
<protein>
    <submittedName>
        <fullName evidence="3">PorT family protein</fullName>
    </submittedName>
</protein>
<dbReference type="OrthoDB" id="891525at2"/>
<feature type="signal peptide" evidence="1">
    <location>
        <begin position="1"/>
        <end position="22"/>
    </location>
</feature>
<keyword evidence="4" id="KW-1185">Reference proteome</keyword>
<dbReference type="Proteomes" id="UP000262802">
    <property type="component" value="Chromosome"/>
</dbReference>
<organism evidence="3 4">
    <name type="scientific">Hymenobacter oligotrophus</name>
    <dbReference type="NCBI Taxonomy" id="2319843"/>
    <lineage>
        <taxon>Bacteria</taxon>
        <taxon>Pseudomonadati</taxon>
        <taxon>Bacteroidota</taxon>
        <taxon>Cytophagia</taxon>
        <taxon>Cytophagales</taxon>
        <taxon>Hymenobacteraceae</taxon>
        <taxon>Hymenobacter</taxon>
    </lineage>
</organism>
<keyword evidence="1" id="KW-0732">Signal</keyword>
<dbReference type="RefSeq" id="WP_119443912.1">
    <property type="nucleotide sequence ID" value="NZ_CP032317.1"/>
</dbReference>